<reference evidence="1 2" key="1">
    <citation type="submission" date="2019-03" db="EMBL/GenBank/DDBJ databases">
        <title>Diversity of the mouse oral microbiome.</title>
        <authorList>
            <person name="Joseph S."/>
            <person name="Aduse-Opoku J."/>
            <person name="Curtis M."/>
            <person name="Wade W."/>
            <person name="Hashim A."/>
        </authorList>
    </citation>
    <scope>NUCLEOTIDE SEQUENCE [LARGE SCALE GENOMIC DNA]</scope>
    <source>
        <strain evidence="1 2">P11</strain>
    </source>
</reference>
<dbReference type="OrthoDB" id="678455at2"/>
<comment type="caution">
    <text evidence="1">The sequence shown here is derived from an EMBL/GenBank/DDBJ whole genome shotgun (WGS) entry which is preliminary data.</text>
</comment>
<accession>A0A4Y9IS45</accession>
<proteinExistence type="predicted"/>
<dbReference type="EMBL" id="SPPK01000001">
    <property type="protein sequence ID" value="TFU90524.1"/>
    <property type="molecule type" value="Genomic_DNA"/>
</dbReference>
<evidence type="ECO:0000313" key="2">
    <source>
        <dbReference type="Proteomes" id="UP000298285"/>
    </source>
</evidence>
<protein>
    <submittedName>
        <fullName evidence="1">Uncharacterized protein</fullName>
    </submittedName>
</protein>
<evidence type="ECO:0000313" key="1">
    <source>
        <dbReference type="EMBL" id="TFU90524.1"/>
    </source>
</evidence>
<dbReference type="Proteomes" id="UP000298285">
    <property type="component" value="Unassembled WGS sequence"/>
</dbReference>
<dbReference type="RefSeq" id="WP_135103582.1">
    <property type="nucleotide sequence ID" value="NZ_JADGKW010000001.1"/>
</dbReference>
<organism evidence="1 2">
    <name type="scientific">Dysgonomonas mossii</name>
    <dbReference type="NCBI Taxonomy" id="163665"/>
    <lineage>
        <taxon>Bacteria</taxon>
        <taxon>Pseudomonadati</taxon>
        <taxon>Bacteroidota</taxon>
        <taxon>Bacteroidia</taxon>
        <taxon>Bacteroidales</taxon>
        <taxon>Dysgonomonadaceae</taxon>
        <taxon>Dysgonomonas</taxon>
    </lineage>
</organism>
<sequence length="111" mass="12689">MKYLIDAIMDIAKENPDGFTIELSTLLKVEKGFSIAYKETQNCFGVDGLEIVIEHAKRHGNVVGGWLNEDNNLFYFDSVKILEDEREAIRLGIENEQIAIFDLTNLRLIKL</sequence>
<dbReference type="AlphaFoldDB" id="A0A4Y9IS45"/>
<name>A0A4Y9IS45_9BACT</name>
<gene>
    <name evidence="1" type="ORF">E4T88_00680</name>
</gene>